<feature type="signal peptide" evidence="3">
    <location>
        <begin position="1"/>
        <end position="27"/>
    </location>
</feature>
<dbReference type="Gene3D" id="3.40.50.300">
    <property type="entry name" value="P-loop containing nucleotide triphosphate hydrolases"/>
    <property type="match status" value="1"/>
</dbReference>
<dbReference type="InterPro" id="IPR027417">
    <property type="entry name" value="P-loop_NTPase"/>
</dbReference>
<dbReference type="OrthoDB" id="5086500at2759"/>
<evidence type="ECO:0000256" key="1">
    <source>
        <dbReference type="ARBA" id="ARBA00022737"/>
    </source>
</evidence>
<evidence type="ECO:0000313" key="5">
    <source>
        <dbReference type="EMBL" id="KAF5721016.1"/>
    </source>
</evidence>
<proteinExistence type="predicted"/>
<dbReference type="SUPFAM" id="SSF52540">
    <property type="entry name" value="P-loop containing nucleoside triphosphate hydrolases"/>
    <property type="match status" value="1"/>
</dbReference>
<keyword evidence="1" id="KW-0677">Repeat</keyword>
<dbReference type="InterPro" id="IPR056693">
    <property type="entry name" value="DUF7791"/>
</dbReference>
<sequence>MLTGFEALGAASAVLQVISFATDVVVACKNAYDGATTSQDDLQRYAGQMSEAVGRVHTRCEQMSNTNSKFASPELQNIAKECKDAAEKLKTEVSYVTNLQAEGNIVIAIHKAFRVSRHVELQSHLCSRSEAIRLKQESAFQKLDTDVQSLVNQLTKGFIDIQNLVKHEHDTTRSTVAQESTRAEEAINSHVDNQVLELRTAAESKRKCEVFLQSLKAPLMNHRYNDIMDSSEASFNQVYASYENMKTMHHCNSESDESTKDRDGGNAKGHEISKASSYSHHHSLVEHIHQSWASFNLWLQSTDKLFYIQGKPGSGKSTLVKFLRDHEQTNKLLQIWSPDATTLSYFFWKIGSEEQKSIKGLWSSLLYQRLEDQQQLIPSILKRFNYLSRHSGYHDWATKDLQSVWGYLAGLDTRHLCIFIDGLDEIRDADGFSKLLETIDAISIFPEIKLCISTRPEASIVRWLRAKMAPGILLEDLTRFDMLQFVQDRFRQIPPNHQVSMVTSVTLRHKLVNKAQGVFLWLYLATRSIIDGIENMDSDDMLFARLDALPGDLENLYIDLWQRMNAKSPVYVETARRYFRYVLQEAGSRILIANGNDGSRIVLSRPWIAQITCAENPALQEKLLKGTGTIVLPEILQRCEEMTASIRNRCAGFLEVRPDEDSRRLFERLGDISNAFEHVAFIHRTAHDFLTDTEAGRGILGRGPVSDFSSESQLLTGHICTVIFTASEWPLLSYACDPILVEIHFFAQRWGIKSLPLATAMLEGIQPLYDGRFKKRTMFSSAQFFQSFCYLTSEDLFDIVVISHLATDTKTDLANTLLRGEWVPKSDIKLPKGMSKRLFLALIKHGANPHEYGTFDDPRMRPFARKATPFTNLLLESFIFPAPWPQVKIRYFQLPLGEKYTPGRNISSQQMFKRIVSPKPLLRRDIEQLFDMCFEGLLKGSCEPHEDGRAPETIAEYIKDADTEQVDIEDMITSLAAENLGFCTFEEAGITPPHEYLNSTRKGNDWEWKFFPLAMGKLEELAAIKGGANGHE</sequence>
<feature type="compositionally biased region" description="Basic and acidic residues" evidence="2">
    <location>
        <begin position="251"/>
        <end position="273"/>
    </location>
</feature>
<accession>A0A8H6DKQ2</accession>
<dbReference type="InterPro" id="IPR056884">
    <property type="entry name" value="NPHP3-like_N"/>
</dbReference>
<keyword evidence="3" id="KW-0732">Signal</keyword>
<dbReference type="InterPro" id="IPR007111">
    <property type="entry name" value="NACHT_NTPase"/>
</dbReference>
<gene>
    <name evidence="5" type="ORF">FMUND_3919</name>
</gene>
<evidence type="ECO:0000259" key="4">
    <source>
        <dbReference type="PROSITE" id="PS50837"/>
    </source>
</evidence>
<name>A0A8H6DKQ2_9HYPO</name>
<dbReference type="Pfam" id="PF24883">
    <property type="entry name" value="NPHP3_N"/>
    <property type="match status" value="1"/>
</dbReference>
<dbReference type="Pfam" id="PF25053">
    <property type="entry name" value="DUF7791"/>
    <property type="match status" value="1"/>
</dbReference>
<reference evidence="5 6" key="1">
    <citation type="submission" date="2020-05" db="EMBL/GenBank/DDBJ databases">
        <title>Identification and distribution of gene clusters putatively required for synthesis of sphingolipid metabolism inhibitors in phylogenetically diverse species of the filamentous fungus Fusarium.</title>
        <authorList>
            <person name="Kim H.-S."/>
            <person name="Busman M."/>
            <person name="Brown D.W."/>
            <person name="Divon H."/>
            <person name="Uhlig S."/>
            <person name="Proctor R.H."/>
        </authorList>
    </citation>
    <scope>NUCLEOTIDE SEQUENCE [LARGE SCALE GENOMIC DNA]</scope>
    <source>
        <strain evidence="5 6">NRRL 66235</strain>
    </source>
</reference>
<dbReference type="PANTHER" id="PTHR10039">
    <property type="entry name" value="AMELOGENIN"/>
    <property type="match status" value="1"/>
</dbReference>
<dbReference type="PANTHER" id="PTHR10039:SF5">
    <property type="entry name" value="NACHT DOMAIN-CONTAINING PROTEIN"/>
    <property type="match status" value="1"/>
</dbReference>
<organism evidence="5 6">
    <name type="scientific">Fusarium mundagurra</name>
    <dbReference type="NCBI Taxonomy" id="1567541"/>
    <lineage>
        <taxon>Eukaryota</taxon>
        <taxon>Fungi</taxon>
        <taxon>Dikarya</taxon>
        <taxon>Ascomycota</taxon>
        <taxon>Pezizomycotina</taxon>
        <taxon>Sordariomycetes</taxon>
        <taxon>Hypocreomycetidae</taxon>
        <taxon>Hypocreales</taxon>
        <taxon>Nectriaceae</taxon>
        <taxon>Fusarium</taxon>
        <taxon>Fusarium fujikuroi species complex</taxon>
    </lineage>
</organism>
<protein>
    <recommendedName>
        <fullName evidence="4">NACHT domain-containing protein</fullName>
    </recommendedName>
</protein>
<feature type="chain" id="PRO_5034661411" description="NACHT domain-containing protein" evidence="3">
    <location>
        <begin position="28"/>
        <end position="1032"/>
    </location>
</feature>
<dbReference type="AlphaFoldDB" id="A0A8H6DKQ2"/>
<evidence type="ECO:0000313" key="6">
    <source>
        <dbReference type="Proteomes" id="UP000544331"/>
    </source>
</evidence>
<dbReference type="PROSITE" id="PS50837">
    <property type="entry name" value="NACHT"/>
    <property type="match status" value="1"/>
</dbReference>
<dbReference type="Proteomes" id="UP000544331">
    <property type="component" value="Unassembled WGS sequence"/>
</dbReference>
<feature type="region of interest" description="Disordered" evidence="2">
    <location>
        <begin position="250"/>
        <end position="273"/>
    </location>
</feature>
<dbReference type="EMBL" id="JAAOAN010000122">
    <property type="protein sequence ID" value="KAF5721016.1"/>
    <property type="molecule type" value="Genomic_DNA"/>
</dbReference>
<evidence type="ECO:0000256" key="2">
    <source>
        <dbReference type="SAM" id="MobiDB-lite"/>
    </source>
</evidence>
<keyword evidence="6" id="KW-1185">Reference proteome</keyword>
<evidence type="ECO:0000256" key="3">
    <source>
        <dbReference type="SAM" id="SignalP"/>
    </source>
</evidence>
<feature type="domain" description="NACHT" evidence="4">
    <location>
        <begin position="304"/>
        <end position="458"/>
    </location>
</feature>
<comment type="caution">
    <text evidence="5">The sequence shown here is derived from an EMBL/GenBank/DDBJ whole genome shotgun (WGS) entry which is preliminary data.</text>
</comment>